<dbReference type="FunFam" id="2.10.250.10:FF:000002">
    <property type="entry name" value="Calreticulin"/>
    <property type="match status" value="1"/>
</dbReference>
<evidence type="ECO:0000256" key="2">
    <source>
        <dbReference type="ARBA" id="ARBA00010983"/>
    </source>
</evidence>
<evidence type="ECO:0000256" key="9">
    <source>
        <dbReference type="ARBA" id="ARBA00022833"/>
    </source>
</evidence>
<comment type="subcellular location">
    <subcellularLocation>
        <location evidence="1">Endoplasmic reticulum lumen</location>
    </subcellularLocation>
</comment>
<accession>A0A498SMN0</accession>
<feature type="compositionally biased region" description="Basic and acidic residues" evidence="13">
    <location>
        <begin position="320"/>
        <end position="336"/>
    </location>
</feature>
<evidence type="ECO:0000256" key="6">
    <source>
        <dbReference type="ARBA" id="ARBA00022734"/>
    </source>
</evidence>
<sequence>MNGWFLDGDGWKKRWVLSEHRNDYGKFNLSYGQFFNDPDEDLGLTTTEDMKNYAISAKFPKFSNKDKILIIQYATKRFTLLDDDCGGLYIKNDELSHVYTLILYPNNTIKILADYEERIAGDLEDHYDFLKPRKIMDPNVDKPADWVDEEFISDPNDKKPDDWDQPEFILNLNVTKPDDWDEEWDGEWEPPGMVNPDFKGEWVPKEIPNPAYKGEWIHPEIDNPNYIPDPNLYLYNDIGVIGIEIWQMNSSTIYDNIIITDSIEEAKKFAALTLNGTRKGEEKMKKEFDEKLQLEENEKKKEKGKEKKEEENSSEEEEKKEETNLNQKEERKKSKPDIIQSGELKNDEENEVKKDKEEMKPNRDTDEKKKWKDD</sequence>
<keyword evidence="8 12" id="KW-0256">Endoplasmic reticulum</keyword>
<evidence type="ECO:0000256" key="10">
    <source>
        <dbReference type="ARBA" id="ARBA00022837"/>
    </source>
</evidence>
<dbReference type="InterPro" id="IPR001580">
    <property type="entry name" value="Calret/calnex"/>
</dbReference>
<dbReference type="STRING" id="6277.A0A498SMN0"/>
<dbReference type="GO" id="GO:0030246">
    <property type="term" value="F:carbohydrate binding"/>
    <property type="evidence" value="ECO:0007669"/>
    <property type="project" value="UniProtKB-KW"/>
</dbReference>
<reference evidence="14 15" key="1">
    <citation type="submission" date="2018-08" db="EMBL/GenBank/DDBJ databases">
        <authorList>
            <person name="Laetsch R D."/>
            <person name="Stevens L."/>
            <person name="Kumar S."/>
            <person name="Blaxter L. M."/>
        </authorList>
    </citation>
    <scope>NUCLEOTIDE SEQUENCE [LARGE SCALE GENOMIC DNA]</scope>
</reference>
<evidence type="ECO:0000313" key="15">
    <source>
        <dbReference type="Proteomes" id="UP000276991"/>
    </source>
</evidence>
<dbReference type="EMBL" id="UPTC01000877">
    <property type="protein sequence ID" value="VBB30441.1"/>
    <property type="molecule type" value="Genomic_DNA"/>
</dbReference>
<organism evidence="14 15">
    <name type="scientific">Acanthocheilonema viteae</name>
    <name type="common">Filarial nematode worm</name>
    <name type="synonym">Dipetalonema viteae</name>
    <dbReference type="NCBI Taxonomy" id="6277"/>
    <lineage>
        <taxon>Eukaryota</taxon>
        <taxon>Metazoa</taxon>
        <taxon>Ecdysozoa</taxon>
        <taxon>Nematoda</taxon>
        <taxon>Chromadorea</taxon>
        <taxon>Rhabditida</taxon>
        <taxon>Spirurina</taxon>
        <taxon>Spiruromorpha</taxon>
        <taxon>Filarioidea</taxon>
        <taxon>Onchocercidae</taxon>
        <taxon>Acanthocheilonema</taxon>
    </lineage>
</organism>
<proteinExistence type="inferred from homology"/>
<dbReference type="Gene3D" id="2.10.250.10">
    <property type="entry name" value="Calreticulin/calnexin, P domain"/>
    <property type="match status" value="1"/>
</dbReference>
<feature type="compositionally biased region" description="Basic and acidic residues" evidence="13">
    <location>
        <begin position="296"/>
        <end position="311"/>
    </location>
</feature>
<evidence type="ECO:0000256" key="4">
    <source>
        <dbReference type="ARBA" id="ARBA00022723"/>
    </source>
</evidence>
<dbReference type="GO" id="GO:0006457">
    <property type="term" value="P:protein folding"/>
    <property type="evidence" value="ECO:0007669"/>
    <property type="project" value="InterPro"/>
</dbReference>
<gene>
    <name evidence="14" type="ORF">NAV_LOCUS5232</name>
</gene>
<keyword evidence="9" id="KW-0862">Zinc</keyword>
<dbReference type="AlphaFoldDB" id="A0A498SMN0"/>
<feature type="compositionally biased region" description="Basic and acidic residues" evidence="13">
    <location>
        <begin position="344"/>
        <end position="374"/>
    </location>
</feature>
<dbReference type="PANTHER" id="PTHR11073:SF2">
    <property type="entry name" value="CALRETICULIN"/>
    <property type="match status" value="1"/>
</dbReference>
<keyword evidence="10" id="KW-0106">Calcium</keyword>
<dbReference type="GO" id="GO:0005789">
    <property type="term" value="C:endoplasmic reticulum membrane"/>
    <property type="evidence" value="ECO:0007669"/>
    <property type="project" value="TreeGrafter"/>
</dbReference>
<keyword evidence="6" id="KW-0430">Lectin</keyword>
<keyword evidence="15" id="KW-1185">Reference proteome</keyword>
<dbReference type="GO" id="GO:0005509">
    <property type="term" value="F:calcium ion binding"/>
    <property type="evidence" value="ECO:0007669"/>
    <property type="project" value="InterPro"/>
</dbReference>
<feature type="non-terminal residue" evidence="14">
    <location>
        <position position="374"/>
    </location>
</feature>
<dbReference type="GO" id="GO:0051082">
    <property type="term" value="F:unfolded protein binding"/>
    <property type="evidence" value="ECO:0007669"/>
    <property type="project" value="InterPro"/>
</dbReference>
<dbReference type="Gene3D" id="2.60.120.200">
    <property type="match status" value="2"/>
</dbReference>
<dbReference type="InterPro" id="IPR013320">
    <property type="entry name" value="ConA-like_dom_sf"/>
</dbReference>
<dbReference type="OrthoDB" id="1938156at2759"/>
<keyword evidence="7" id="KW-0677">Repeat</keyword>
<comment type="similarity">
    <text evidence="2 12">Belongs to the calreticulin family.</text>
</comment>
<evidence type="ECO:0000256" key="12">
    <source>
        <dbReference type="RuleBase" id="RU362126"/>
    </source>
</evidence>
<evidence type="ECO:0000256" key="7">
    <source>
        <dbReference type="ARBA" id="ARBA00022737"/>
    </source>
</evidence>
<dbReference type="InterPro" id="IPR009033">
    <property type="entry name" value="Calreticulin/calnexin_P_dom_sf"/>
</dbReference>
<evidence type="ECO:0000256" key="13">
    <source>
        <dbReference type="SAM" id="MobiDB-lite"/>
    </source>
</evidence>
<keyword evidence="11 12" id="KW-0143">Chaperone</keyword>
<protein>
    <recommendedName>
        <fullName evidence="3">Calreticulin</fullName>
    </recommendedName>
</protein>
<dbReference type="Pfam" id="PF00262">
    <property type="entry name" value="Calreticulin"/>
    <property type="match status" value="2"/>
</dbReference>
<keyword evidence="5" id="KW-0732">Signal</keyword>
<dbReference type="GO" id="GO:0005788">
    <property type="term" value="C:endoplasmic reticulum lumen"/>
    <property type="evidence" value="ECO:0007669"/>
    <property type="project" value="UniProtKB-SubCell"/>
</dbReference>
<evidence type="ECO:0000256" key="3">
    <source>
        <dbReference type="ARBA" id="ARBA00015837"/>
    </source>
</evidence>
<evidence type="ECO:0000256" key="1">
    <source>
        <dbReference type="ARBA" id="ARBA00004319"/>
    </source>
</evidence>
<keyword evidence="4" id="KW-0479">Metal-binding</keyword>
<name>A0A498SMN0_ACAVI</name>
<dbReference type="Proteomes" id="UP000276991">
    <property type="component" value="Unassembled WGS sequence"/>
</dbReference>
<dbReference type="SUPFAM" id="SSF49899">
    <property type="entry name" value="Concanavalin A-like lectins/glucanases"/>
    <property type="match status" value="1"/>
</dbReference>
<evidence type="ECO:0000256" key="5">
    <source>
        <dbReference type="ARBA" id="ARBA00022729"/>
    </source>
</evidence>
<feature type="region of interest" description="Disordered" evidence="13">
    <location>
        <begin position="296"/>
        <end position="374"/>
    </location>
</feature>
<evidence type="ECO:0000256" key="11">
    <source>
        <dbReference type="ARBA" id="ARBA00023186"/>
    </source>
</evidence>
<evidence type="ECO:0000313" key="14">
    <source>
        <dbReference type="EMBL" id="VBB30441.1"/>
    </source>
</evidence>
<dbReference type="SUPFAM" id="SSF63887">
    <property type="entry name" value="P-domain of calnexin/calreticulin"/>
    <property type="match status" value="1"/>
</dbReference>
<dbReference type="PANTHER" id="PTHR11073">
    <property type="entry name" value="CALRETICULIN AND CALNEXIN"/>
    <property type="match status" value="1"/>
</dbReference>
<dbReference type="GO" id="GO:0036503">
    <property type="term" value="P:ERAD pathway"/>
    <property type="evidence" value="ECO:0007669"/>
    <property type="project" value="TreeGrafter"/>
</dbReference>
<evidence type="ECO:0000256" key="8">
    <source>
        <dbReference type="ARBA" id="ARBA00022824"/>
    </source>
</evidence>